<dbReference type="Proteomes" id="UP000324176">
    <property type="component" value="Unassembled WGS sequence"/>
</dbReference>
<dbReference type="AlphaFoldDB" id="A0A5D3YEH9"/>
<protein>
    <submittedName>
        <fullName evidence="2">Uncharacterized protein</fullName>
    </submittedName>
</protein>
<organism evidence="2 3">
    <name type="scientific">Nitrosomonas communis</name>
    <dbReference type="NCBI Taxonomy" id="44574"/>
    <lineage>
        <taxon>Bacteria</taxon>
        <taxon>Pseudomonadati</taxon>
        <taxon>Pseudomonadota</taxon>
        <taxon>Betaproteobacteria</taxon>
        <taxon>Nitrosomonadales</taxon>
        <taxon>Nitrosomonadaceae</taxon>
        <taxon>Nitrosomonas</taxon>
    </lineage>
</organism>
<dbReference type="EMBL" id="VNHT01000026">
    <property type="protein sequence ID" value="TYP87290.1"/>
    <property type="molecule type" value="Genomic_DNA"/>
</dbReference>
<comment type="caution">
    <text evidence="2">The sequence shown here is derived from an EMBL/GenBank/DDBJ whole genome shotgun (WGS) entry which is preliminary data.</text>
</comment>
<reference evidence="2 3" key="1">
    <citation type="submission" date="2019-07" db="EMBL/GenBank/DDBJ databases">
        <title>Active sludge and wastewater microbial communities from Klosterneuburg, Austria.</title>
        <authorList>
            <person name="Wagner M."/>
        </authorList>
    </citation>
    <scope>NUCLEOTIDE SEQUENCE [LARGE SCALE GENOMIC DNA]</scope>
    <source>
        <strain evidence="2 3">Nm2</strain>
    </source>
</reference>
<accession>A0A5D3YEH9</accession>
<sequence>MYALEQRRVWVRESCRALLSYALISFFWLLYNPKHHFLLYFGDFIQIILMNLILQLHLQLILTFFWHVHDRYTIHKENSN</sequence>
<feature type="transmembrane region" description="Helical" evidence="1">
    <location>
        <begin position="37"/>
        <end position="66"/>
    </location>
</feature>
<keyword evidence="1" id="KW-1133">Transmembrane helix</keyword>
<evidence type="ECO:0000313" key="2">
    <source>
        <dbReference type="EMBL" id="TYP87290.1"/>
    </source>
</evidence>
<evidence type="ECO:0000256" key="1">
    <source>
        <dbReference type="SAM" id="Phobius"/>
    </source>
</evidence>
<keyword evidence="1" id="KW-0472">Membrane</keyword>
<keyword evidence="1" id="KW-0812">Transmembrane</keyword>
<name>A0A5D3YEH9_9PROT</name>
<gene>
    <name evidence="2" type="ORF">BCL69_102610</name>
</gene>
<feature type="transmembrane region" description="Helical" evidence="1">
    <location>
        <begin position="14"/>
        <end position="31"/>
    </location>
</feature>
<evidence type="ECO:0000313" key="3">
    <source>
        <dbReference type="Proteomes" id="UP000324176"/>
    </source>
</evidence>
<proteinExistence type="predicted"/>